<keyword evidence="1" id="KW-0812">Transmembrane</keyword>
<reference evidence="2 3" key="1">
    <citation type="submission" date="2018-09" db="EMBL/GenBank/DDBJ databases">
        <title>Comparative Genomics of Wolbachia-Cardinium Dual Endosymbiosis in a Plant-Parasitic Nematode.</title>
        <authorList>
            <person name="Brown A.M.V."/>
            <person name="Wasala S.K."/>
            <person name="Howe D.K."/>
            <person name="Peetz A.B."/>
            <person name="Zasada I.A."/>
            <person name="Denver D.R."/>
        </authorList>
    </citation>
    <scope>NUCLEOTIDE SEQUENCE [LARGE SCALE GENOMIC DNA]</scope>
    <source>
        <strain evidence="2 3">Pp_1</strain>
    </source>
</reference>
<protein>
    <submittedName>
        <fullName evidence="2">Uncharacterized protein</fullName>
    </submittedName>
</protein>
<name>A0A3N2QAU6_9BACT</name>
<evidence type="ECO:0000313" key="2">
    <source>
        <dbReference type="EMBL" id="ROT46913.1"/>
    </source>
</evidence>
<dbReference type="PROSITE" id="PS50283">
    <property type="entry name" value="NA_SOLUT_SYMP_3"/>
    <property type="match status" value="1"/>
</dbReference>
<comment type="caution">
    <text evidence="2">The sequence shown here is derived from an EMBL/GenBank/DDBJ whole genome shotgun (WGS) entry which is preliminary data.</text>
</comment>
<dbReference type="OrthoDB" id="9814523at2"/>
<dbReference type="GO" id="GO:0016020">
    <property type="term" value="C:membrane"/>
    <property type="evidence" value="ECO:0007669"/>
    <property type="project" value="InterPro"/>
</dbReference>
<keyword evidence="1" id="KW-0472">Membrane</keyword>
<dbReference type="Proteomes" id="UP000270927">
    <property type="component" value="Unassembled WGS sequence"/>
</dbReference>
<dbReference type="GO" id="GO:0022857">
    <property type="term" value="F:transmembrane transporter activity"/>
    <property type="evidence" value="ECO:0007669"/>
    <property type="project" value="InterPro"/>
</dbReference>
<organism evidence="2 3">
    <name type="scientific">Candidatus Cardinium hertigii</name>
    <dbReference type="NCBI Taxonomy" id="247481"/>
    <lineage>
        <taxon>Bacteria</taxon>
        <taxon>Pseudomonadati</taxon>
        <taxon>Bacteroidota</taxon>
        <taxon>Cytophagia</taxon>
        <taxon>Cytophagales</taxon>
        <taxon>Amoebophilaceae</taxon>
        <taxon>Candidatus Cardinium</taxon>
    </lineage>
</organism>
<proteinExistence type="predicted"/>
<gene>
    <name evidence="2" type="ORF">EDM02_05035</name>
</gene>
<dbReference type="InterPro" id="IPR001734">
    <property type="entry name" value="Na/solute_symporter"/>
</dbReference>
<keyword evidence="1" id="KW-1133">Transmembrane helix</keyword>
<evidence type="ECO:0000313" key="3">
    <source>
        <dbReference type="Proteomes" id="UP000270927"/>
    </source>
</evidence>
<keyword evidence="3" id="KW-1185">Reference proteome</keyword>
<dbReference type="RefSeq" id="WP_123663534.1">
    <property type="nucleotide sequence ID" value="NZ_RARA01000027.1"/>
</dbReference>
<dbReference type="AlphaFoldDB" id="A0A3N2QAU6"/>
<evidence type="ECO:0000256" key="1">
    <source>
        <dbReference type="SAM" id="Phobius"/>
    </source>
</evidence>
<feature type="transmembrane region" description="Helical" evidence="1">
    <location>
        <begin position="6"/>
        <end position="25"/>
    </location>
</feature>
<sequence>MSPLAIDNSIVYVFLLVTLMLGLFAGRGKQTIHSYAIAHKQHSTVTLVLTYLATDIGAGSLFSDAASVFKQGVIVNLSITSLAIA</sequence>
<accession>A0A3N2QAU6</accession>
<dbReference type="EMBL" id="RARA01000027">
    <property type="protein sequence ID" value="ROT46913.1"/>
    <property type="molecule type" value="Genomic_DNA"/>
</dbReference>